<gene>
    <name evidence="1" type="ORF">Megvenef_01631</name>
</gene>
<accession>A0ABU5NEP4</accession>
<proteinExistence type="predicted"/>
<sequence>MSQLRQDAKCVDSIFEALEKEQNALAGLHGNIKKLDIYNELLLKCELAHEQRQHGDLAKLKLVAANVLSTGTKTTESLVKELQQTTDLKETHKKLDRDIEAHHINSNLEAITKEKQEAKTPDQVIDCLKKEQGFLAQLHGNLKYPERDLNITARAKLANELKQDSMHEGLKSLAKTALSTGAKTESMIIKELQQTTDLKETHKKLDQDIEAHHINSNLAAITKEKQEAKTPDQVIDSLKKEQGFLSQLHATLKHPDHHGQALSLSIQNAMKNEQDNVIGQLHKISSYVQSKNYKTHEQMTQILKDTTDPMGTHKSLLKDYHDNFIKSIHKSLTRLDNGEAVKIDNHTMSCPLKFMEHLVKTRTNEFIPHHEIQQIHNQVIQQQKHLEMEKDMGGYSM</sequence>
<dbReference type="EMBL" id="JARJFB010000202">
    <property type="protein sequence ID" value="MEA0971647.1"/>
    <property type="molecule type" value="Genomic_DNA"/>
</dbReference>
<comment type="caution">
    <text evidence="1">The sequence shown here is derived from an EMBL/GenBank/DDBJ whole genome shotgun (WGS) entry which is preliminary data.</text>
</comment>
<name>A0ABU5NEP4_9RICK</name>
<dbReference type="Proteomes" id="UP001291687">
    <property type="component" value="Unassembled WGS sequence"/>
</dbReference>
<keyword evidence="2" id="KW-1185">Reference proteome</keyword>
<protein>
    <submittedName>
        <fullName evidence="1">Uncharacterized protein</fullName>
    </submittedName>
</protein>
<evidence type="ECO:0000313" key="2">
    <source>
        <dbReference type="Proteomes" id="UP001291687"/>
    </source>
</evidence>
<evidence type="ECO:0000313" key="1">
    <source>
        <dbReference type="EMBL" id="MEA0971647.1"/>
    </source>
</evidence>
<organism evidence="1 2">
    <name type="scientific">Candidatus Megaera venefica</name>
    <dbReference type="NCBI Taxonomy" id="2055910"/>
    <lineage>
        <taxon>Bacteria</taxon>
        <taxon>Pseudomonadati</taxon>
        <taxon>Pseudomonadota</taxon>
        <taxon>Alphaproteobacteria</taxon>
        <taxon>Rickettsiales</taxon>
        <taxon>Rickettsiaceae</taxon>
        <taxon>Candidatus Megaera</taxon>
    </lineage>
</organism>
<reference evidence="1 2" key="1">
    <citation type="submission" date="2023-03" db="EMBL/GenBank/DDBJ databases">
        <title>Host association and intracellularity evolved multiple times independently in the Rickettsiales.</title>
        <authorList>
            <person name="Castelli M."/>
            <person name="Nardi T."/>
            <person name="Gammuto L."/>
            <person name="Bellinzona G."/>
            <person name="Sabaneyeva E."/>
            <person name="Potekhin A."/>
            <person name="Serra V."/>
            <person name="Petroni G."/>
            <person name="Sassera D."/>
        </authorList>
    </citation>
    <scope>NUCLEOTIDE SEQUENCE [LARGE SCALE GENOMIC DNA]</scope>
    <source>
        <strain evidence="1 2">Sr 2-6</strain>
    </source>
</reference>